<evidence type="ECO:0000259" key="6">
    <source>
        <dbReference type="Pfam" id="PF08548"/>
    </source>
</evidence>
<feature type="region of interest" description="Disordered" evidence="5">
    <location>
        <begin position="381"/>
        <end position="409"/>
    </location>
</feature>
<dbReference type="InterPro" id="IPR018511">
    <property type="entry name" value="Hemolysin-typ_Ca-bd_CS"/>
</dbReference>
<dbReference type="PANTHER" id="PTHR38340:SF1">
    <property type="entry name" value="S-LAYER PROTEIN"/>
    <property type="match status" value="1"/>
</dbReference>
<feature type="region of interest" description="Disordered" evidence="5">
    <location>
        <begin position="644"/>
        <end position="699"/>
    </location>
</feature>
<protein>
    <recommendedName>
        <fullName evidence="6">Peptidase M10 serralysin C-terminal domain-containing protein</fullName>
    </recommendedName>
</protein>
<reference evidence="7 8" key="1">
    <citation type="submission" date="2016-02" db="EMBL/GenBank/DDBJ databases">
        <title>Complete Genome of H5569, the type strain of the newly described species Haematospirillium jordaniae.</title>
        <authorList>
            <person name="Nicholson A.C."/>
            <person name="Humrighouse B.W."/>
            <person name="Loparov V."/>
            <person name="McQuiston J.R."/>
        </authorList>
    </citation>
    <scope>NUCLEOTIDE SEQUENCE [LARGE SCALE GENOMIC DNA]</scope>
    <source>
        <strain evidence="7 8">H5569</strain>
    </source>
</reference>
<dbReference type="InterPro" id="IPR011049">
    <property type="entry name" value="Serralysin-like_metalloprot_C"/>
</dbReference>
<dbReference type="Gene3D" id="2.150.10.10">
    <property type="entry name" value="Serralysin-like metalloprotease, C-terminal"/>
    <property type="match status" value="9"/>
</dbReference>
<dbReference type="STRING" id="1549855.AY555_03895"/>
<dbReference type="PRINTS" id="PR00313">
    <property type="entry name" value="CABNDNGRPT"/>
</dbReference>
<gene>
    <name evidence="7" type="ORF">AY555_03895</name>
</gene>
<dbReference type="AlphaFoldDB" id="A0A143DCS0"/>
<dbReference type="InterPro" id="IPR001343">
    <property type="entry name" value="Hemolysn_Ca-bd"/>
</dbReference>
<dbReference type="InterPro" id="IPR050557">
    <property type="entry name" value="RTX_toxin/Mannuronan_C5-epim"/>
</dbReference>
<evidence type="ECO:0000256" key="1">
    <source>
        <dbReference type="ARBA" id="ARBA00001913"/>
    </source>
</evidence>
<organism evidence="7 8">
    <name type="scientific">Haematospirillum jordaniae</name>
    <dbReference type="NCBI Taxonomy" id="1549855"/>
    <lineage>
        <taxon>Bacteria</taxon>
        <taxon>Pseudomonadati</taxon>
        <taxon>Pseudomonadota</taxon>
        <taxon>Alphaproteobacteria</taxon>
        <taxon>Rhodospirillales</taxon>
        <taxon>Novispirillaceae</taxon>
        <taxon>Haematospirillum</taxon>
    </lineage>
</organism>
<feature type="compositionally biased region" description="Low complexity" evidence="5">
    <location>
        <begin position="678"/>
        <end position="687"/>
    </location>
</feature>
<comment type="subcellular location">
    <subcellularLocation>
        <location evidence="2">Secreted</location>
    </subcellularLocation>
</comment>
<evidence type="ECO:0000313" key="8">
    <source>
        <dbReference type="Proteomes" id="UP000076066"/>
    </source>
</evidence>
<dbReference type="Pfam" id="PF08548">
    <property type="entry name" value="Peptidase_M10_C"/>
    <property type="match status" value="1"/>
</dbReference>
<evidence type="ECO:0000256" key="3">
    <source>
        <dbReference type="ARBA" id="ARBA00022525"/>
    </source>
</evidence>
<feature type="domain" description="Peptidase M10 serralysin C-terminal" evidence="6">
    <location>
        <begin position="479"/>
        <end position="551"/>
    </location>
</feature>
<dbReference type="GO" id="GO:0005615">
    <property type="term" value="C:extracellular space"/>
    <property type="evidence" value="ECO:0007669"/>
    <property type="project" value="InterPro"/>
</dbReference>
<dbReference type="PROSITE" id="PS00330">
    <property type="entry name" value="HEMOLYSIN_CALCIUM"/>
    <property type="match status" value="12"/>
</dbReference>
<proteinExistence type="predicted"/>
<dbReference type="KEGG" id="hjo:AY555_03895"/>
<dbReference type="Proteomes" id="UP000076066">
    <property type="component" value="Chromosome"/>
</dbReference>
<dbReference type="PANTHER" id="PTHR38340">
    <property type="entry name" value="S-LAYER PROTEIN"/>
    <property type="match status" value="1"/>
</dbReference>
<dbReference type="EMBL" id="CP014525">
    <property type="protein sequence ID" value="AMW34466.1"/>
    <property type="molecule type" value="Genomic_DNA"/>
</dbReference>
<evidence type="ECO:0000313" key="7">
    <source>
        <dbReference type="EMBL" id="AMW34466.1"/>
    </source>
</evidence>
<dbReference type="Pfam" id="PF00353">
    <property type="entry name" value="HemolysinCabind"/>
    <property type="match status" value="8"/>
</dbReference>
<keyword evidence="8" id="KW-1185">Reference proteome</keyword>
<name>A0A143DCS0_9PROT</name>
<dbReference type="InterPro" id="IPR013858">
    <property type="entry name" value="Peptidase_M10B_C"/>
</dbReference>
<evidence type="ECO:0000256" key="2">
    <source>
        <dbReference type="ARBA" id="ARBA00004613"/>
    </source>
</evidence>
<evidence type="ECO:0000256" key="5">
    <source>
        <dbReference type="SAM" id="MobiDB-lite"/>
    </source>
</evidence>
<accession>A0A143DCS0</accession>
<keyword evidence="4" id="KW-0677">Repeat</keyword>
<dbReference type="GO" id="GO:0005509">
    <property type="term" value="F:calcium ion binding"/>
    <property type="evidence" value="ECO:0007669"/>
    <property type="project" value="InterPro"/>
</dbReference>
<feature type="region of interest" description="Disordered" evidence="5">
    <location>
        <begin position="54"/>
        <end position="77"/>
    </location>
</feature>
<evidence type="ECO:0000256" key="4">
    <source>
        <dbReference type="ARBA" id="ARBA00022737"/>
    </source>
</evidence>
<feature type="region of interest" description="Disordered" evidence="5">
    <location>
        <begin position="448"/>
        <end position="513"/>
    </location>
</feature>
<keyword evidence="3" id="KW-0964">Secreted</keyword>
<comment type="cofactor">
    <cofactor evidence="1">
        <name>Ca(2+)</name>
        <dbReference type="ChEBI" id="CHEBI:29108"/>
    </cofactor>
</comment>
<dbReference type="SUPFAM" id="SSF51120">
    <property type="entry name" value="beta-Roll"/>
    <property type="match status" value="5"/>
</dbReference>
<sequence length="949" mass="100536">MKEVFSGPGWNDSVSYEDRHEPIRVILRGKEKATVYVNGVPEDTVNGVEGVYGSQGNDHLTGDEGSNVLKGGPGSDTLDGGAGTDWAWYDEKAASVRVTLQGSQNAAVYVGNVAEDTIRNIENIRGGWGNDELTGDEVSNEFRGGGGEDFLDGGDGDDWLRGNTGNDVLYGGAGDDILDGGSGNDVLDGVAGNDILKGEHGHDALDGGDGNDLADYTDKTAPVRVTLHGAQDAAVYVGGIAEDTVRNIENIRGGWGNDQITGDEGDNTLLGERGNDFLDGRDGHDILNGGPGVDTLHGGAGDDHLEGGNGNDFLYGGAGNDILRGGPGKDSLDGGEGNDLVSYSGKTEPVRVTLLGSQEATVYIHHWAEDTVKNIERIYGGSSDDTLTGDENDNTFRGGRGKDSLDGGSGSDWAWYDGKTAPVRVTLHGSQDAVVYVDNTEEDRIRNIENIKGGHAGDQLTGDEEDNTLDGEGGNDEICGNAGNDHLNGGEGEDWLKGDEGNDILTGGPGADTLHGGLGADTFRYATIAETYGDRILDFQPGEDRIDLSETGHVFTLLGDRPAPGSLWTTTEGEDLVLKGDTDRDVNTVEVELRLMKSPFLTANDIDGVNNTLTINGKHLNAAETTEDVILGLSEFEGLNKISGGKGNDILNGSTGDDMLRGGSGDDTLNGGAGSDTLRGNNGNDRLNGGEGRDWIRGGHGADTLHGGLGADTLHGGPGADIFLYATTAETHGDRILDFQPGEDRIDLSQTGYIFTLLGDRPVPGTLWTSLEGKDLVLRGDTDLDSRTAEVELRLKDNPLLTARDLVLRNAPDSILPDTQNKHEDTHVMIPYHAESPRVAYLGASQEQESITDQENHRPARSTNIHDHDMVLDFSTKQDKAIQTAAVVPSLPEMHTIQKPNSMQSPSIRIEKTDNEIVLHFDTDGNAETKGFSITLTGLGFSDDGTMVL</sequence>
<feature type="compositionally biased region" description="Acidic residues" evidence="5">
    <location>
        <begin position="461"/>
        <end position="475"/>
    </location>
</feature>